<accession>A0A835VM43</accession>
<dbReference type="AlphaFoldDB" id="A0A835VM43"/>
<organism evidence="1 2">
    <name type="scientific">Vanilla planifolia</name>
    <name type="common">Vanilla</name>
    <dbReference type="NCBI Taxonomy" id="51239"/>
    <lineage>
        <taxon>Eukaryota</taxon>
        <taxon>Viridiplantae</taxon>
        <taxon>Streptophyta</taxon>
        <taxon>Embryophyta</taxon>
        <taxon>Tracheophyta</taxon>
        <taxon>Spermatophyta</taxon>
        <taxon>Magnoliopsida</taxon>
        <taxon>Liliopsida</taxon>
        <taxon>Asparagales</taxon>
        <taxon>Orchidaceae</taxon>
        <taxon>Vanilloideae</taxon>
        <taxon>Vanilleae</taxon>
        <taxon>Vanilla</taxon>
    </lineage>
</organism>
<proteinExistence type="predicted"/>
<name>A0A835VM43_VANPL</name>
<evidence type="ECO:0000313" key="2">
    <source>
        <dbReference type="Proteomes" id="UP000639772"/>
    </source>
</evidence>
<reference evidence="1 2" key="1">
    <citation type="journal article" date="2020" name="Nat. Food">
        <title>A phased Vanilla planifolia genome enables genetic improvement of flavour and production.</title>
        <authorList>
            <person name="Hasing T."/>
            <person name="Tang H."/>
            <person name="Brym M."/>
            <person name="Khazi F."/>
            <person name="Huang T."/>
            <person name="Chambers A.H."/>
        </authorList>
    </citation>
    <scope>NUCLEOTIDE SEQUENCE [LARGE SCALE GENOMIC DNA]</scope>
    <source>
        <tissue evidence="1">Leaf</tissue>
    </source>
</reference>
<comment type="caution">
    <text evidence="1">The sequence shown here is derived from an EMBL/GenBank/DDBJ whole genome shotgun (WGS) entry which is preliminary data.</text>
</comment>
<dbReference type="EMBL" id="JADCNM010000001">
    <property type="protein sequence ID" value="KAG0501953.1"/>
    <property type="molecule type" value="Genomic_DNA"/>
</dbReference>
<gene>
    <name evidence="1" type="ORF">HPP92_002025</name>
</gene>
<sequence length="88" mass="9580">MRVVEDRSTAAFRDSTAIIPVLLLASSTPVPVPSHLRARVQTQLWCLGGLLHLNAEGSRFTRLGFWFDPGDFGALVSMYTFICGVAGN</sequence>
<evidence type="ECO:0000313" key="1">
    <source>
        <dbReference type="EMBL" id="KAG0501953.1"/>
    </source>
</evidence>
<protein>
    <submittedName>
        <fullName evidence="1">Uncharacterized protein</fullName>
    </submittedName>
</protein>
<dbReference type="Proteomes" id="UP000639772">
    <property type="component" value="Chromosome 1"/>
</dbReference>